<dbReference type="VEuPathDB" id="FungiDB:PTTG_08863"/>
<dbReference type="Proteomes" id="UP000005240">
    <property type="component" value="Unassembled WGS sequence"/>
</dbReference>
<reference evidence="2" key="1">
    <citation type="submission" date="2009-11" db="EMBL/GenBank/DDBJ databases">
        <authorList>
            <consortium name="The Broad Institute Genome Sequencing Platform"/>
            <person name="Ward D."/>
            <person name="Feldgarden M."/>
            <person name="Earl A."/>
            <person name="Young S.K."/>
            <person name="Zeng Q."/>
            <person name="Koehrsen M."/>
            <person name="Alvarado L."/>
            <person name="Berlin A."/>
            <person name="Bochicchio J."/>
            <person name="Borenstein D."/>
            <person name="Chapman S.B."/>
            <person name="Chen Z."/>
            <person name="Engels R."/>
            <person name="Freedman E."/>
            <person name="Gellesch M."/>
            <person name="Goldberg J."/>
            <person name="Griggs A."/>
            <person name="Gujja S."/>
            <person name="Heilman E."/>
            <person name="Heiman D."/>
            <person name="Hepburn T."/>
            <person name="Howarth C."/>
            <person name="Jen D."/>
            <person name="Larson L."/>
            <person name="Lewis B."/>
            <person name="Mehta T."/>
            <person name="Park D."/>
            <person name="Pearson M."/>
            <person name="Roberts A."/>
            <person name="Saif S."/>
            <person name="Shea T."/>
            <person name="Shenoy N."/>
            <person name="Sisk P."/>
            <person name="Stolte C."/>
            <person name="Sykes S."/>
            <person name="Thomson T."/>
            <person name="Walk T."/>
            <person name="White J."/>
            <person name="Yandava C."/>
            <person name="Izard J."/>
            <person name="Baranova O.V."/>
            <person name="Blanton J.M."/>
            <person name="Tanner A.C."/>
            <person name="Dewhirst F.E."/>
            <person name="Haas B."/>
            <person name="Nusbaum C."/>
            <person name="Birren B."/>
        </authorList>
    </citation>
    <scope>NUCLEOTIDE SEQUENCE [LARGE SCALE GENOMIC DNA]</scope>
    <source>
        <strain evidence="2">1-1 BBBD Race 1</strain>
    </source>
</reference>
<dbReference type="AlphaFoldDB" id="A0A0C4F6T9"/>
<dbReference type="EMBL" id="ADAS02000092">
    <property type="protein sequence ID" value="OAV90909.1"/>
    <property type="molecule type" value="Genomic_DNA"/>
</dbReference>
<keyword evidence="4" id="KW-1185">Reference proteome</keyword>
<name>A0A0C4F6T9_PUCT1</name>
<evidence type="ECO:0000313" key="2">
    <source>
        <dbReference type="EMBL" id="OAV90909.1"/>
    </source>
</evidence>
<organism evidence="2">
    <name type="scientific">Puccinia triticina (isolate 1-1 / race 1 (BBBD))</name>
    <name type="common">Brown leaf rust fungus</name>
    <dbReference type="NCBI Taxonomy" id="630390"/>
    <lineage>
        <taxon>Eukaryota</taxon>
        <taxon>Fungi</taxon>
        <taxon>Dikarya</taxon>
        <taxon>Basidiomycota</taxon>
        <taxon>Pucciniomycotina</taxon>
        <taxon>Pucciniomycetes</taxon>
        <taxon>Pucciniales</taxon>
        <taxon>Pucciniaceae</taxon>
        <taxon>Puccinia</taxon>
    </lineage>
</organism>
<evidence type="ECO:0000313" key="4">
    <source>
        <dbReference type="Proteomes" id="UP000005240"/>
    </source>
</evidence>
<evidence type="ECO:0000313" key="3">
    <source>
        <dbReference type="EnsemblFungi" id="PTTG_08863-t43_1-p1"/>
    </source>
</evidence>
<protein>
    <submittedName>
        <fullName evidence="2 3">Uncharacterized protein</fullName>
    </submittedName>
</protein>
<sequence>MQNPGGPSDQSGPQDRPRPKTLEEYLEVLMTIQHTSAEQFHNAQMAAERTRIQAKEQRRQDAERFAKQRCNNRERIRALEKAAESAGNTETWRPGGAPGGLKAIRTGFTGSRV</sequence>
<reference evidence="3 4" key="3">
    <citation type="journal article" date="2017" name="G3 (Bethesda)">
        <title>Comparative analysis highlights variable genome content of wheat rusts and divergence of the mating loci.</title>
        <authorList>
            <person name="Cuomo C.A."/>
            <person name="Bakkeren G."/>
            <person name="Khalil H.B."/>
            <person name="Panwar V."/>
            <person name="Joly D."/>
            <person name="Linning R."/>
            <person name="Sakthikumar S."/>
            <person name="Song X."/>
            <person name="Adiconis X."/>
            <person name="Fan L."/>
            <person name="Goldberg J.M."/>
            <person name="Levin J.Z."/>
            <person name="Young S."/>
            <person name="Zeng Q."/>
            <person name="Anikster Y."/>
            <person name="Bruce M."/>
            <person name="Wang M."/>
            <person name="Yin C."/>
            <person name="McCallum B."/>
            <person name="Szabo L.J."/>
            <person name="Hulbert S."/>
            <person name="Chen X."/>
            <person name="Fellers J.P."/>
        </authorList>
    </citation>
    <scope>NUCLEOTIDE SEQUENCE</scope>
    <source>
        <strain evidence="3">isolate 1-1 / race 1 (BBBD)</strain>
        <strain evidence="4">Isolate 1-1 / race 1 (BBBD)</strain>
    </source>
</reference>
<evidence type="ECO:0000256" key="1">
    <source>
        <dbReference type="SAM" id="MobiDB-lite"/>
    </source>
</evidence>
<reference evidence="2" key="2">
    <citation type="submission" date="2016-05" db="EMBL/GenBank/DDBJ databases">
        <title>Comparative analysis highlights variable genome content of wheat rusts and divergence of the mating loci.</title>
        <authorList>
            <person name="Cuomo C.A."/>
            <person name="Bakkeren G."/>
            <person name="Szabo L."/>
            <person name="Khalil H."/>
            <person name="Joly D."/>
            <person name="Goldberg J."/>
            <person name="Young S."/>
            <person name="Zeng Q."/>
            <person name="Fellers J."/>
        </authorList>
    </citation>
    <scope>NUCLEOTIDE SEQUENCE [LARGE SCALE GENOMIC DNA]</scope>
    <source>
        <strain evidence="2">1-1 BBBD Race 1</strain>
    </source>
</reference>
<dbReference type="EnsemblFungi" id="PTTG_08863-t43_1">
    <property type="protein sequence ID" value="PTTG_08863-t43_1-p1"/>
    <property type="gene ID" value="PTTG_08863"/>
</dbReference>
<accession>A0A0C4F6T9</accession>
<reference evidence="3" key="4">
    <citation type="submission" date="2025-05" db="UniProtKB">
        <authorList>
            <consortium name="EnsemblFungi"/>
        </authorList>
    </citation>
    <scope>IDENTIFICATION</scope>
    <source>
        <strain evidence="3">isolate 1-1 / race 1 (BBBD)</strain>
    </source>
</reference>
<gene>
    <name evidence="2" type="ORF">PTTG_08863</name>
</gene>
<proteinExistence type="predicted"/>
<feature type="compositionally biased region" description="Polar residues" evidence="1">
    <location>
        <begin position="1"/>
        <end position="13"/>
    </location>
</feature>
<feature type="region of interest" description="Disordered" evidence="1">
    <location>
        <begin position="81"/>
        <end position="113"/>
    </location>
</feature>
<feature type="region of interest" description="Disordered" evidence="1">
    <location>
        <begin position="1"/>
        <end position="21"/>
    </location>
</feature>